<evidence type="ECO:0000313" key="3">
    <source>
        <dbReference type="EMBL" id="MET3693341.1"/>
    </source>
</evidence>
<evidence type="ECO:0000259" key="2">
    <source>
        <dbReference type="Pfam" id="PF06722"/>
    </source>
</evidence>
<keyword evidence="4" id="KW-1185">Reference proteome</keyword>
<dbReference type="InterPro" id="IPR010610">
    <property type="entry name" value="EryCIII-like_C"/>
</dbReference>
<sequence length="416" mass="45276">MQIHLVAVGSHGDVLPILALGVELIRRGHGVVLAAPVPFEGLARRAGVPFHGLGTRDTYEQAMREPDLWHPRRGVGTLFGGLSDLTEQTYHWLAQQHRRLREGLVVASSLSLGARIAQEKLGLNVITVHAMPLLVESRHAAPLLPGLGLAGLMPSRVRHWLGRGADRYIIGPAALPPLNALRARLDLGPVRRLRYWWNSPSRVLLMFPDWFAAPQPDWLPQAVQTGFPIVDRLGDAQALSPALESMLAEGSPPLVFTYGSAMRKAQRFFSTAVSLCEYMGRRGILLSPQDGQIPPDLPKGVIHVPYAPLSVLLPRSAALIHHGGIGTVAQALAAGTPQLIVPVAFDHFDEAERVRRLGLGASLSRRRFTPARAARRLDSLLASPVVARRCRQVRERMAGEDGVSSACDRIEAMITG</sequence>
<reference evidence="3 4" key="1">
    <citation type="submission" date="2024-06" db="EMBL/GenBank/DDBJ databases">
        <title>Genomic Encyclopedia of Type Strains, Phase IV (KMG-IV): sequencing the most valuable type-strain genomes for metagenomic binning, comparative biology and taxonomic classification.</title>
        <authorList>
            <person name="Goeker M."/>
        </authorList>
    </citation>
    <scope>NUCLEOTIDE SEQUENCE [LARGE SCALE GENOMIC DNA]</scope>
    <source>
        <strain evidence="3 4">DSM 21331</strain>
    </source>
</reference>
<dbReference type="RefSeq" id="WP_238281421.1">
    <property type="nucleotide sequence ID" value="NZ_BPQL01000123.1"/>
</dbReference>
<feature type="domain" description="Glycosyltransferase family 28 N-terminal" evidence="1">
    <location>
        <begin position="3"/>
        <end position="133"/>
    </location>
</feature>
<dbReference type="SUPFAM" id="SSF53756">
    <property type="entry name" value="UDP-Glycosyltransferase/glycogen phosphorylase"/>
    <property type="match status" value="1"/>
</dbReference>
<organism evidence="3 4">
    <name type="scientific">Methylobacterium goesingense</name>
    <dbReference type="NCBI Taxonomy" id="243690"/>
    <lineage>
        <taxon>Bacteria</taxon>
        <taxon>Pseudomonadati</taxon>
        <taxon>Pseudomonadota</taxon>
        <taxon>Alphaproteobacteria</taxon>
        <taxon>Hyphomicrobiales</taxon>
        <taxon>Methylobacteriaceae</taxon>
        <taxon>Methylobacterium</taxon>
    </lineage>
</organism>
<dbReference type="Pfam" id="PF06722">
    <property type="entry name" value="EryCIII-like_C"/>
    <property type="match status" value="1"/>
</dbReference>
<comment type="caution">
    <text evidence="3">The sequence shown here is derived from an EMBL/GenBank/DDBJ whole genome shotgun (WGS) entry which is preliminary data.</text>
</comment>
<name>A0ABV2L676_9HYPH</name>
<evidence type="ECO:0000259" key="1">
    <source>
        <dbReference type="Pfam" id="PF03033"/>
    </source>
</evidence>
<gene>
    <name evidence="3" type="ORF">ABID43_002888</name>
</gene>
<dbReference type="Proteomes" id="UP001549145">
    <property type="component" value="Unassembled WGS sequence"/>
</dbReference>
<feature type="domain" description="Erythromycin biosynthesis protein CIII-like C-terminal" evidence="2">
    <location>
        <begin position="296"/>
        <end position="401"/>
    </location>
</feature>
<dbReference type="PANTHER" id="PTHR48050:SF13">
    <property type="entry name" value="STEROL 3-BETA-GLUCOSYLTRANSFERASE UGT80A2"/>
    <property type="match status" value="1"/>
</dbReference>
<dbReference type="PANTHER" id="PTHR48050">
    <property type="entry name" value="STEROL 3-BETA-GLUCOSYLTRANSFERASE"/>
    <property type="match status" value="1"/>
</dbReference>
<protein>
    <submittedName>
        <fullName evidence="3">UDP:flavonoid glycosyltransferase YjiC (YdhE family)</fullName>
    </submittedName>
</protein>
<dbReference type="InterPro" id="IPR004276">
    <property type="entry name" value="GlycoTrans_28_N"/>
</dbReference>
<dbReference type="Gene3D" id="3.40.50.2000">
    <property type="entry name" value="Glycogen Phosphorylase B"/>
    <property type="match status" value="2"/>
</dbReference>
<dbReference type="CDD" id="cd03784">
    <property type="entry name" value="GT1_Gtf-like"/>
    <property type="match status" value="1"/>
</dbReference>
<dbReference type="Pfam" id="PF03033">
    <property type="entry name" value="Glyco_transf_28"/>
    <property type="match status" value="1"/>
</dbReference>
<dbReference type="EMBL" id="JBEPMM010000007">
    <property type="protein sequence ID" value="MET3693341.1"/>
    <property type="molecule type" value="Genomic_DNA"/>
</dbReference>
<dbReference type="InterPro" id="IPR002213">
    <property type="entry name" value="UDP_glucos_trans"/>
</dbReference>
<evidence type="ECO:0000313" key="4">
    <source>
        <dbReference type="Proteomes" id="UP001549145"/>
    </source>
</evidence>
<proteinExistence type="predicted"/>
<accession>A0ABV2L676</accession>
<dbReference type="InterPro" id="IPR050426">
    <property type="entry name" value="Glycosyltransferase_28"/>
</dbReference>